<keyword evidence="8" id="KW-0239">DNA-directed DNA polymerase</keyword>
<reference evidence="11" key="2">
    <citation type="submission" date="2014-07" db="EMBL/GenBank/DDBJ databases">
        <authorList>
            <person name="Hull J."/>
        </authorList>
    </citation>
    <scope>NUCLEOTIDE SEQUENCE</scope>
</reference>
<keyword evidence="3" id="KW-0255">Endonuclease</keyword>
<evidence type="ECO:0000259" key="10">
    <source>
        <dbReference type="PROSITE" id="PS50994"/>
    </source>
</evidence>
<evidence type="ECO:0000256" key="4">
    <source>
        <dbReference type="ARBA" id="ARBA00022801"/>
    </source>
</evidence>
<dbReference type="GO" id="GO:0046872">
    <property type="term" value="F:metal ion binding"/>
    <property type="evidence" value="ECO:0007669"/>
    <property type="project" value="UniProtKB-KW"/>
</dbReference>
<dbReference type="PANTHER" id="PTHR42648:SF11">
    <property type="entry name" value="TRANSPOSON TY4-P GAG-POL POLYPROTEIN"/>
    <property type="match status" value="1"/>
</dbReference>
<evidence type="ECO:0000256" key="6">
    <source>
        <dbReference type="ARBA" id="ARBA00022908"/>
    </source>
</evidence>
<keyword evidence="5" id="KW-0460">Magnesium</keyword>
<dbReference type="GO" id="GO:0006310">
    <property type="term" value="P:DNA recombination"/>
    <property type="evidence" value="ECO:0007669"/>
    <property type="project" value="UniProtKB-KW"/>
</dbReference>
<dbReference type="GO" id="GO:0003964">
    <property type="term" value="F:RNA-directed DNA polymerase activity"/>
    <property type="evidence" value="ECO:0007669"/>
    <property type="project" value="UniProtKB-KW"/>
</dbReference>
<dbReference type="GO" id="GO:0016787">
    <property type="term" value="F:hydrolase activity"/>
    <property type="evidence" value="ECO:0007669"/>
    <property type="project" value="UniProtKB-KW"/>
</dbReference>
<name>A0A0A9W271_LYGHE</name>
<dbReference type="PROSITE" id="PS50994">
    <property type="entry name" value="INTEGRASE"/>
    <property type="match status" value="1"/>
</dbReference>
<gene>
    <name evidence="11" type="primary">POLX_206</name>
    <name evidence="11" type="ORF">CM83_102976</name>
</gene>
<dbReference type="EMBL" id="GBHO01044639">
    <property type="protein sequence ID" value="JAF98964.1"/>
    <property type="molecule type" value="Transcribed_RNA"/>
</dbReference>
<dbReference type="GO" id="GO:0003676">
    <property type="term" value="F:nucleic acid binding"/>
    <property type="evidence" value="ECO:0007669"/>
    <property type="project" value="InterPro"/>
</dbReference>
<keyword evidence="4" id="KW-0378">Hydrolase</keyword>
<dbReference type="Gene3D" id="3.30.420.10">
    <property type="entry name" value="Ribonuclease H-like superfamily/Ribonuclease H"/>
    <property type="match status" value="1"/>
</dbReference>
<dbReference type="InterPro" id="IPR039537">
    <property type="entry name" value="Retrotran_Ty1/copia-like"/>
</dbReference>
<reference evidence="11" key="1">
    <citation type="journal article" date="2014" name="PLoS ONE">
        <title>Transcriptome-Based Identification of ABC Transporters in the Western Tarnished Plant Bug Lygus hesperus.</title>
        <authorList>
            <person name="Hull J.J."/>
            <person name="Chaney K."/>
            <person name="Geib S.M."/>
            <person name="Fabrick J.A."/>
            <person name="Brent C.S."/>
            <person name="Walsh D."/>
            <person name="Lavine L.C."/>
        </authorList>
    </citation>
    <scope>NUCLEOTIDE SEQUENCE</scope>
</reference>
<keyword evidence="9" id="KW-0233">DNA recombination</keyword>
<sequence length="115" mass="13826">SGKMTRKPFPKNCRDGAREKLEVIHSDVVGPMKYNTPRGRRYFVTFIDEYTRYTRIYFMKQKSEVLEHFKNYKNEVENYTGKKVKFLQSDNGTEYVNTEFDKYLKQFGIQRRLSA</sequence>
<dbReference type="SUPFAM" id="SSF53098">
    <property type="entry name" value="Ribonuclease H-like"/>
    <property type="match status" value="1"/>
</dbReference>
<proteinExistence type="predicted"/>
<accession>A0A0A9W271</accession>
<dbReference type="InterPro" id="IPR012337">
    <property type="entry name" value="RNaseH-like_sf"/>
</dbReference>
<dbReference type="Pfam" id="PF00665">
    <property type="entry name" value="rve"/>
    <property type="match status" value="1"/>
</dbReference>
<dbReference type="GO" id="GO:0015074">
    <property type="term" value="P:DNA integration"/>
    <property type="evidence" value="ECO:0007669"/>
    <property type="project" value="UniProtKB-KW"/>
</dbReference>
<evidence type="ECO:0000256" key="9">
    <source>
        <dbReference type="ARBA" id="ARBA00023172"/>
    </source>
</evidence>
<organism evidence="11">
    <name type="scientific">Lygus hesperus</name>
    <name type="common">Western plant bug</name>
    <dbReference type="NCBI Taxonomy" id="30085"/>
    <lineage>
        <taxon>Eukaryota</taxon>
        <taxon>Metazoa</taxon>
        <taxon>Ecdysozoa</taxon>
        <taxon>Arthropoda</taxon>
        <taxon>Hexapoda</taxon>
        <taxon>Insecta</taxon>
        <taxon>Pterygota</taxon>
        <taxon>Neoptera</taxon>
        <taxon>Paraneoptera</taxon>
        <taxon>Hemiptera</taxon>
        <taxon>Heteroptera</taxon>
        <taxon>Panheteroptera</taxon>
        <taxon>Cimicomorpha</taxon>
        <taxon>Miridae</taxon>
        <taxon>Mirini</taxon>
        <taxon>Lygus</taxon>
    </lineage>
</organism>
<evidence type="ECO:0000313" key="11">
    <source>
        <dbReference type="EMBL" id="JAF98964.1"/>
    </source>
</evidence>
<keyword evidence="7" id="KW-0695">RNA-directed DNA polymerase</keyword>
<dbReference type="GO" id="GO:0003887">
    <property type="term" value="F:DNA-directed DNA polymerase activity"/>
    <property type="evidence" value="ECO:0007669"/>
    <property type="project" value="UniProtKB-KW"/>
</dbReference>
<keyword evidence="6" id="KW-0229">DNA integration</keyword>
<keyword evidence="1" id="KW-0540">Nuclease</keyword>
<dbReference type="InterPro" id="IPR001584">
    <property type="entry name" value="Integrase_cat-core"/>
</dbReference>
<keyword evidence="8" id="KW-0548">Nucleotidyltransferase</keyword>
<evidence type="ECO:0000256" key="1">
    <source>
        <dbReference type="ARBA" id="ARBA00022722"/>
    </source>
</evidence>
<protein>
    <submittedName>
        <fullName evidence="11">Retrovirus-related Pol polyprotein from transposon TNT 1-94</fullName>
    </submittedName>
</protein>
<evidence type="ECO:0000256" key="3">
    <source>
        <dbReference type="ARBA" id="ARBA00022759"/>
    </source>
</evidence>
<evidence type="ECO:0000256" key="5">
    <source>
        <dbReference type="ARBA" id="ARBA00022842"/>
    </source>
</evidence>
<dbReference type="GO" id="GO:0004519">
    <property type="term" value="F:endonuclease activity"/>
    <property type="evidence" value="ECO:0007669"/>
    <property type="project" value="UniProtKB-KW"/>
</dbReference>
<keyword evidence="2" id="KW-0479">Metal-binding</keyword>
<keyword evidence="8" id="KW-0808">Transferase</keyword>
<dbReference type="AlphaFoldDB" id="A0A0A9W271"/>
<feature type="non-terminal residue" evidence="11">
    <location>
        <position position="1"/>
    </location>
</feature>
<evidence type="ECO:0000256" key="7">
    <source>
        <dbReference type="ARBA" id="ARBA00022918"/>
    </source>
</evidence>
<feature type="non-terminal residue" evidence="11">
    <location>
        <position position="115"/>
    </location>
</feature>
<dbReference type="PANTHER" id="PTHR42648">
    <property type="entry name" value="TRANSPOSASE, PUTATIVE-RELATED"/>
    <property type="match status" value="1"/>
</dbReference>
<feature type="domain" description="Integrase catalytic" evidence="10">
    <location>
        <begin position="6"/>
        <end position="115"/>
    </location>
</feature>
<evidence type="ECO:0000256" key="2">
    <source>
        <dbReference type="ARBA" id="ARBA00022723"/>
    </source>
</evidence>
<dbReference type="InterPro" id="IPR036397">
    <property type="entry name" value="RNaseH_sf"/>
</dbReference>
<evidence type="ECO:0000256" key="8">
    <source>
        <dbReference type="ARBA" id="ARBA00022932"/>
    </source>
</evidence>